<accession>A0AAV6P9Q3</accession>
<dbReference type="Proteomes" id="UP000685013">
    <property type="component" value="Chromosome 1"/>
</dbReference>
<evidence type="ECO:0000256" key="1">
    <source>
        <dbReference type="SAM" id="Coils"/>
    </source>
</evidence>
<proteinExistence type="predicted"/>
<evidence type="ECO:0000313" key="3">
    <source>
        <dbReference type="EMBL" id="KAG6608672.1"/>
    </source>
</evidence>
<feature type="compositionally biased region" description="Polar residues" evidence="2">
    <location>
        <begin position="50"/>
        <end position="63"/>
    </location>
</feature>
<evidence type="ECO:0000256" key="2">
    <source>
        <dbReference type="SAM" id="MobiDB-lite"/>
    </source>
</evidence>
<sequence>MDVELNNQVEDENENDSLFEGMVLFDPSEYPIQILPTPEDQDSDHPGPDISNQPHPLNSTADKVTTTASNSASSTVTMPTSSSHLSEPLDEDLFSDLTLVTTSSMHKGQAKHQTQFQLDQNSLQITDPSQVATITNTPTSAVGEATERDRGVVSISRQISRRKRRPGLRIGYGRDAHTPNPSPDLNSPNSNNHTHDDDDNDQDPDALSKIQPSASPPQTLSSHSSSVDKMESPNFVSQEDVIMGSPNQQDANRLEKNSVETEVCNSPEFKLEQVRIQISENLTSARNSVASVSASRKDVIQRRRKIMDNLKISLDKYSNLERQLEEACEAEDFETAERLSESLASAEGEKQAFLNELKDVEALCDAMDSRMHEVLDFLIATEEKCDSLLRTFATDAANDVVLGLNTAEAESAKELEKWHLSNEVLEAKKMETEIESLIIQESCMVLNDSVELLVEDDKREKNVLCQRKAVLTDELEKLLALVEEKKREIEENDSLIDAVEKRISVAISGFQHVHSNMDAKYDSLQSTLSQLQLESQSLSVKRREIDEFLNLEKDKGEQLKKIAQLSIEDAEAYREIARLRKFLMSNILKIREDKASLSQSEDKLSKDVQMLQQEFHSASSSLQELSSRKSHIQQDIVSSKQRISFIDKRVPELEAEKKVAAAGRNFKEAARVAAEAKSLSNEKDSICIDIDRALLDLEKLEEKTRDTMKWLQETEVSIQSKEKEVAKARFQRLLLIAGAAAAEGAAALESGDTGEANLLLAEAEAARCEAKKLQPIYNFHEDELSTIPKHFISAELVFNLGPTVAVAPCWNLYWSGEGTRLTNNQPFITTRDQPSSGTFFCANIAAFFSVGEKVYMLLDSTP</sequence>
<dbReference type="PANTHER" id="PTHR38394">
    <property type="entry name" value="NEUROFILAMENT LIGHT PROTEIN"/>
    <property type="match status" value="1"/>
</dbReference>
<name>A0AAV6P9Q3_9ROSI</name>
<reference evidence="3 4" key="1">
    <citation type="journal article" date="2021" name="Hortic Res">
        <title>The domestication of Cucurbita argyrosperma as revealed by the genome of its wild relative.</title>
        <authorList>
            <person name="Barrera-Redondo J."/>
            <person name="Sanchez-de la Vega G."/>
            <person name="Aguirre-Liguori J.A."/>
            <person name="Castellanos-Morales G."/>
            <person name="Gutierrez-Guerrero Y.T."/>
            <person name="Aguirre-Dugua X."/>
            <person name="Aguirre-Planter E."/>
            <person name="Tenaillon M.I."/>
            <person name="Lira-Saade R."/>
            <person name="Eguiarte L.E."/>
        </authorList>
    </citation>
    <scope>NUCLEOTIDE SEQUENCE [LARGE SCALE GENOMIC DNA]</scope>
    <source>
        <strain evidence="3">JBR-2021</strain>
    </source>
</reference>
<feature type="coiled-coil region" evidence="1">
    <location>
        <begin position="307"/>
        <end position="363"/>
    </location>
</feature>
<feature type="compositionally biased region" description="Low complexity" evidence="2">
    <location>
        <begin position="64"/>
        <end position="77"/>
    </location>
</feature>
<keyword evidence="1" id="KW-0175">Coiled coil</keyword>
<feature type="region of interest" description="Disordered" evidence="2">
    <location>
        <begin position="129"/>
        <end position="240"/>
    </location>
</feature>
<dbReference type="PANTHER" id="PTHR38394:SF1">
    <property type="entry name" value="NEUROFILAMENT LIGHT PROTEIN"/>
    <property type="match status" value="1"/>
</dbReference>
<comment type="caution">
    <text evidence="3">The sequence shown here is derived from an EMBL/GenBank/DDBJ whole genome shotgun (WGS) entry which is preliminary data.</text>
</comment>
<dbReference type="EMBL" id="JAGKQH010000001">
    <property type="protein sequence ID" value="KAG6608672.1"/>
    <property type="molecule type" value="Genomic_DNA"/>
</dbReference>
<feature type="region of interest" description="Disordered" evidence="2">
    <location>
        <begin position="29"/>
        <end position="88"/>
    </location>
</feature>
<feature type="non-terminal residue" evidence="3">
    <location>
        <position position="1"/>
    </location>
</feature>
<gene>
    <name evidence="3" type="ORF">SDJN03_02014</name>
</gene>
<feature type="coiled-coil region" evidence="1">
    <location>
        <begin position="468"/>
        <end position="534"/>
    </location>
</feature>
<dbReference type="AlphaFoldDB" id="A0AAV6P9Q3"/>
<keyword evidence="4" id="KW-1185">Reference proteome</keyword>
<evidence type="ECO:0000313" key="4">
    <source>
        <dbReference type="Proteomes" id="UP000685013"/>
    </source>
</evidence>
<organism evidence="3 4">
    <name type="scientific">Cucurbita argyrosperma subsp. sororia</name>
    <dbReference type="NCBI Taxonomy" id="37648"/>
    <lineage>
        <taxon>Eukaryota</taxon>
        <taxon>Viridiplantae</taxon>
        <taxon>Streptophyta</taxon>
        <taxon>Embryophyta</taxon>
        <taxon>Tracheophyta</taxon>
        <taxon>Spermatophyta</taxon>
        <taxon>Magnoliopsida</taxon>
        <taxon>eudicotyledons</taxon>
        <taxon>Gunneridae</taxon>
        <taxon>Pentapetalae</taxon>
        <taxon>rosids</taxon>
        <taxon>fabids</taxon>
        <taxon>Cucurbitales</taxon>
        <taxon>Cucurbitaceae</taxon>
        <taxon>Cucurbiteae</taxon>
        <taxon>Cucurbita</taxon>
    </lineage>
</organism>
<feature type="compositionally biased region" description="Low complexity" evidence="2">
    <location>
        <begin position="216"/>
        <end position="225"/>
    </location>
</feature>
<protein>
    <submittedName>
        <fullName evidence="3">Uncharacterized protein</fullName>
    </submittedName>
</protein>
<feature type="compositionally biased region" description="Polar residues" evidence="2">
    <location>
        <begin position="129"/>
        <end position="140"/>
    </location>
</feature>
<feature type="compositionally biased region" description="Low complexity" evidence="2">
    <location>
        <begin position="183"/>
        <end position="192"/>
    </location>
</feature>